<dbReference type="InterPro" id="IPR058545">
    <property type="entry name" value="Beta-prop_EMC1_1st"/>
</dbReference>
<feature type="compositionally biased region" description="Pro residues" evidence="13">
    <location>
        <begin position="8"/>
        <end position="17"/>
    </location>
</feature>
<feature type="compositionally biased region" description="Low complexity" evidence="13">
    <location>
        <begin position="1373"/>
        <end position="1389"/>
    </location>
</feature>
<dbReference type="SUPFAM" id="SSF50998">
    <property type="entry name" value="Quinoprotein alcohol dehydrogenase-like"/>
    <property type="match status" value="1"/>
</dbReference>
<feature type="region of interest" description="Disordered" evidence="13">
    <location>
        <begin position="1366"/>
        <end position="1394"/>
    </location>
</feature>
<evidence type="ECO:0000256" key="4">
    <source>
        <dbReference type="ARBA" id="ARBA00020824"/>
    </source>
</evidence>
<dbReference type="InterPro" id="IPR011678">
    <property type="entry name" value="EMC1_C"/>
</dbReference>
<reference evidence="17 18" key="1">
    <citation type="journal article" date="2011" name="Cell">
        <title>Insight into structure and assembly of the nuclear pore complex by utilizing the genome of a eukaryotic thermophile.</title>
        <authorList>
            <person name="Amlacher S."/>
            <person name="Sarges P."/>
            <person name="Flemming D."/>
            <person name="van Noort V."/>
            <person name="Kunze R."/>
            <person name="Devos D.P."/>
            <person name="Arumugam M."/>
            <person name="Bork P."/>
            <person name="Hurt E."/>
        </authorList>
    </citation>
    <scope>NUCLEOTIDE SEQUENCE [LARGE SCALE GENOMIC DNA]</scope>
    <source>
        <strain evidence="18">DSM 1495 / CBS 144.50 / IMI 039719</strain>
    </source>
</reference>
<dbReference type="Proteomes" id="UP000008066">
    <property type="component" value="Unassembled WGS sequence"/>
</dbReference>
<evidence type="ECO:0000256" key="13">
    <source>
        <dbReference type="SAM" id="MobiDB-lite"/>
    </source>
</evidence>
<evidence type="ECO:0000256" key="8">
    <source>
        <dbReference type="ARBA" id="ARBA00022737"/>
    </source>
</evidence>
<evidence type="ECO:0000256" key="3">
    <source>
        <dbReference type="ARBA" id="ARBA00011276"/>
    </source>
</evidence>
<keyword evidence="6 14" id="KW-0812">Transmembrane</keyword>
<dbReference type="STRING" id="759272.G0S1S9"/>
<dbReference type="OrthoDB" id="28092at2759"/>
<comment type="similarity">
    <text evidence="2">Belongs to the EMC1 family.</text>
</comment>
<keyword evidence="9" id="KW-0256">Endoplasmic reticulum</keyword>
<dbReference type="GeneID" id="18255506"/>
<dbReference type="SMART" id="SM00369">
    <property type="entry name" value="LRR_TYP"/>
    <property type="match status" value="2"/>
</dbReference>
<proteinExistence type="inferred from homology"/>
<feature type="domain" description="EMC1 first beta-propeller" evidence="16">
    <location>
        <begin position="571"/>
        <end position="993"/>
    </location>
</feature>
<dbReference type="OMA" id="SWAEVYH"/>
<dbReference type="PANTHER" id="PTHR21573">
    <property type="entry name" value="ER MEMBRANE PROTEIN COMPLEX SUBUNIT 1"/>
    <property type="match status" value="1"/>
</dbReference>
<protein>
    <recommendedName>
        <fullName evidence="4">ER membrane protein complex subunit 1</fullName>
    </recommendedName>
</protein>
<feature type="compositionally biased region" description="Low complexity" evidence="13">
    <location>
        <begin position="33"/>
        <end position="45"/>
    </location>
</feature>
<evidence type="ECO:0000313" key="17">
    <source>
        <dbReference type="EMBL" id="EGS22989.1"/>
    </source>
</evidence>
<accession>G0S1S9</accession>
<evidence type="ECO:0000256" key="2">
    <source>
        <dbReference type="ARBA" id="ARBA00007904"/>
    </source>
</evidence>
<dbReference type="Pfam" id="PF25293">
    <property type="entry name" value="Beta-prop_EMC1_N"/>
    <property type="match status" value="1"/>
</dbReference>
<evidence type="ECO:0000259" key="16">
    <source>
        <dbReference type="Pfam" id="PF25293"/>
    </source>
</evidence>
<feature type="region of interest" description="Disordered" evidence="13">
    <location>
        <begin position="1"/>
        <end position="118"/>
    </location>
</feature>
<evidence type="ECO:0000256" key="6">
    <source>
        <dbReference type="ARBA" id="ARBA00022692"/>
    </source>
</evidence>
<evidence type="ECO:0000256" key="5">
    <source>
        <dbReference type="ARBA" id="ARBA00022614"/>
    </source>
</evidence>
<dbReference type="InterPro" id="IPR026895">
    <property type="entry name" value="EMC1"/>
</dbReference>
<dbReference type="Pfam" id="PF07774">
    <property type="entry name" value="EMC1_C"/>
    <property type="match status" value="1"/>
</dbReference>
<dbReference type="GO" id="GO:0072546">
    <property type="term" value="C:EMC complex"/>
    <property type="evidence" value="ECO:0007669"/>
    <property type="project" value="InterPro"/>
</dbReference>
<dbReference type="KEGG" id="cthr:CTHT_0014680"/>
<evidence type="ECO:0000256" key="10">
    <source>
        <dbReference type="ARBA" id="ARBA00022989"/>
    </source>
</evidence>
<dbReference type="GO" id="GO:0034975">
    <property type="term" value="P:protein folding in endoplasmic reticulum"/>
    <property type="evidence" value="ECO:0007669"/>
    <property type="project" value="TreeGrafter"/>
</dbReference>
<keyword evidence="5" id="KW-0433">Leucine-rich repeat</keyword>
<evidence type="ECO:0000259" key="15">
    <source>
        <dbReference type="Pfam" id="PF07774"/>
    </source>
</evidence>
<evidence type="ECO:0000256" key="7">
    <source>
        <dbReference type="ARBA" id="ARBA00022729"/>
    </source>
</evidence>
<dbReference type="eggNOG" id="KOG2103">
    <property type="taxonomic scope" value="Eukaryota"/>
</dbReference>
<dbReference type="RefSeq" id="XP_006691981.1">
    <property type="nucleotide sequence ID" value="XM_006691918.1"/>
</dbReference>
<dbReference type="PANTHER" id="PTHR21573:SF0">
    <property type="entry name" value="ER MEMBRANE PROTEIN COMPLEX SUBUNIT 1"/>
    <property type="match status" value="1"/>
</dbReference>
<dbReference type="Gene3D" id="3.80.10.10">
    <property type="entry name" value="Ribonuclease Inhibitor"/>
    <property type="match status" value="1"/>
</dbReference>
<evidence type="ECO:0000256" key="9">
    <source>
        <dbReference type="ARBA" id="ARBA00022824"/>
    </source>
</evidence>
<dbReference type="HOGENOM" id="CLU_245628_0_0_1"/>
<feature type="transmembrane region" description="Helical" evidence="14">
    <location>
        <begin position="1534"/>
        <end position="1554"/>
    </location>
</feature>
<dbReference type="Gene3D" id="2.130.10.10">
    <property type="entry name" value="YVTN repeat-like/Quinoprotein amine dehydrogenase"/>
    <property type="match status" value="1"/>
</dbReference>
<keyword evidence="18" id="KW-1185">Reference proteome</keyword>
<keyword evidence="11 14" id="KW-0472">Membrane</keyword>
<dbReference type="InterPro" id="IPR001611">
    <property type="entry name" value="Leu-rich_rpt"/>
</dbReference>
<keyword evidence="12" id="KW-0325">Glycoprotein</keyword>
<evidence type="ECO:0000256" key="1">
    <source>
        <dbReference type="ARBA" id="ARBA00004115"/>
    </source>
</evidence>
<sequence length="1567" mass="171190">MLEEAPEPTLPPLPPGEPTAARGRRKRSRHVEAAPPDSSTSSDPAWFSSDDDPALDNYQGNGRRKRRYKGTWFDQHPASCDSAFGDESDITYRPPRRQHAGDPSQPTEKRQLKRQIDSGVWLNEDSSLTDSDESIDLAPLPAKLTLGPIGPVTLLPPRPFLSEVEQAAQKIIQACVEDGTESVDLSGLGLERVSPGVLEPIGDITPIPNVTKDVAFEQRDPEIRLFMGNNALTAFPPALLNLEYLTVLSLRGNQLSTLPPSLLRLKNLQTLNIAQNKLRHLPGEWLNCLDKGSKLRYFHVHPNPFWRPQPFVPDFAAAAQYQELTLGVDAVRDDGQVVSTVGTKLYARTPVQFMDITASAHTSFELPPTSCNDPKRTTLPIEPFHELETPMALDRELRYRAATSKIVNPQGPKSLLELALKKCAEKQNADETLAIMRQSSDVWPPHLLRLLEQAVEIRENGGLRCSVCGRETIIPLAQWVEFREIGQMIMIADGEGDGQLDNLTVLNNILTTRKQTADSEKRGHSRPPRQPESSKQINSWPHSFRQSAEYKMRPVRSLFLPLLIALPSTLAIFPDEVGHIDYHHALVGLPLRETTFFHRPRRTDRASLLYTLSDVGVLAAVHPGSGEVVWRQDLLENLGSLGITSTDGGTISGKPNGFLRAGEGEGWVVSVYDGELGSWDAITGRSRFRVRVGSDKAVVRDLEVMELTGAEDGTRKDVLVLSEEEGGKETALRRLNAEDGSVVWAFRERTGDLPLQVSTNGEKVFVVSLKGAADAYNLKVIMLDTATGRKLDELVLGSKADVHRREDVMFVGANSAAPVVAWTDNARRTLMVNVLGTKSRQEFPLPEGTLSVEIHAPHLVQSLPHFLVHTRTATGHRGDVYHVDLKTKTVSHAYSLPHLAGPGAFSTSSDGANVYFTRVTEDEVILVSSKSHGILARWPLGTNGSKLIALHGVSEVVKRAGLEESYAVRAAVLTDMDDWVLIRNGNVAWSRPEGMTAGAAATFAEIPEGLDLVRSLEQEAHSNPLEAYIHRVKRHVNDLQYLPAYLSAIPSRVMSSILGTDVPAHAGRLTRDSFGFHKLVILASKRGMLYGLDIGNHGNIVWQKRPFKIANGAKWDVKGIRVDEQAGEVTVLGAQNDFVVFKTLTGEIIESKGPSGEATTQSAALVDTHSGQKLIRIGRGGKIGELPTYGAPKQTVVTRGEEGELKGIVFVPNGTTSYEATSWTFVPPPGQKIVDIATRPSHDAVASIGRVLSDRTVKYKYLNPNTIVVAAVNDAAHTLTIYLLDTISGQILHTAKYEGVDTSGTKPIECVMAENWFVCTFFAQYTIRETAPPSPPSSYSPGQQHAATHKSAQGYHLIVTDLYESDTPNSRGPLGNSPSFSSLSPLDSPTADGPVRPSVVSQSYIISAPLSALQVTQTRQGVTTRQVLAYLPQTHAIAGIPRIVLDPRRPVGRDPTPAEVEAEALIRYHPAIEIDPKTVITHQRDVIGVEKIVTCPAIVESTSLVFAFGRVDVFGSRVAPSFVYDMLGKGFNKIGLVGTVVALGVGVVLLAPAVRRKQINMRWGATQ</sequence>
<comment type="subunit">
    <text evidence="3">Component of the ER membrane protein complex (EMC).</text>
</comment>
<feature type="compositionally biased region" description="Basic and acidic residues" evidence="13">
    <location>
        <begin position="107"/>
        <end position="116"/>
    </location>
</feature>
<keyword evidence="10 14" id="KW-1133">Transmembrane helix</keyword>
<keyword evidence="8" id="KW-0677">Repeat</keyword>
<feature type="region of interest" description="Disordered" evidence="13">
    <location>
        <begin position="514"/>
        <end position="538"/>
    </location>
</feature>
<organism evidence="18">
    <name type="scientific">Chaetomium thermophilum (strain DSM 1495 / CBS 144.50 / IMI 039719)</name>
    <name type="common">Thermochaetoides thermophila</name>
    <dbReference type="NCBI Taxonomy" id="759272"/>
    <lineage>
        <taxon>Eukaryota</taxon>
        <taxon>Fungi</taxon>
        <taxon>Dikarya</taxon>
        <taxon>Ascomycota</taxon>
        <taxon>Pezizomycotina</taxon>
        <taxon>Sordariomycetes</taxon>
        <taxon>Sordariomycetidae</taxon>
        <taxon>Sordariales</taxon>
        <taxon>Chaetomiaceae</taxon>
        <taxon>Thermochaetoides</taxon>
    </lineage>
</organism>
<evidence type="ECO:0000256" key="12">
    <source>
        <dbReference type="ARBA" id="ARBA00023180"/>
    </source>
</evidence>
<dbReference type="PROSITE" id="PS51450">
    <property type="entry name" value="LRR"/>
    <property type="match status" value="1"/>
</dbReference>
<dbReference type="InterPro" id="IPR011047">
    <property type="entry name" value="Quinoprotein_ADH-like_sf"/>
</dbReference>
<dbReference type="SUPFAM" id="SSF52075">
    <property type="entry name" value="Outer arm dynein light chain 1"/>
    <property type="match status" value="1"/>
</dbReference>
<dbReference type="EMBL" id="GL988039">
    <property type="protein sequence ID" value="EGS22989.1"/>
    <property type="molecule type" value="Genomic_DNA"/>
</dbReference>
<evidence type="ECO:0000313" key="18">
    <source>
        <dbReference type="Proteomes" id="UP000008066"/>
    </source>
</evidence>
<dbReference type="InterPro" id="IPR032675">
    <property type="entry name" value="LRR_dom_sf"/>
</dbReference>
<dbReference type="InterPro" id="IPR015943">
    <property type="entry name" value="WD40/YVTN_repeat-like_dom_sf"/>
</dbReference>
<gene>
    <name evidence="17" type="ORF">CTHT_0014680</name>
</gene>
<evidence type="ECO:0000256" key="14">
    <source>
        <dbReference type="SAM" id="Phobius"/>
    </source>
</evidence>
<dbReference type="Pfam" id="PF13855">
    <property type="entry name" value="LRR_8"/>
    <property type="match status" value="1"/>
</dbReference>
<name>G0S1S9_CHATD</name>
<evidence type="ECO:0000256" key="11">
    <source>
        <dbReference type="ARBA" id="ARBA00023136"/>
    </source>
</evidence>
<dbReference type="InterPro" id="IPR003591">
    <property type="entry name" value="Leu-rich_rpt_typical-subtyp"/>
</dbReference>
<keyword evidence="7" id="KW-0732">Signal</keyword>
<feature type="domain" description="ER membrane protein complex subunit 1 C-terminal" evidence="15">
    <location>
        <begin position="1313"/>
        <end position="1563"/>
    </location>
</feature>
<comment type="subcellular location">
    <subcellularLocation>
        <location evidence="1">Endoplasmic reticulum membrane</location>
        <topology evidence="1">Single-pass type I membrane protein</topology>
    </subcellularLocation>
</comment>